<dbReference type="OrthoDB" id="10021072at2"/>
<protein>
    <submittedName>
        <fullName evidence="3">Uncharacterized protein</fullName>
    </submittedName>
</protein>
<dbReference type="Proteomes" id="UP000002484">
    <property type="component" value="Chromosome"/>
</dbReference>
<evidence type="ECO:0000313" key="4">
    <source>
        <dbReference type="Proteomes" id="UP000002484"/>
    </source>
</evidence>
<evidence type="ECO:0000256" key="1">
    <source>
        <dbReference type="SAM" id="MobiDB-lite"/>
    </source>
</evidence>
<feature type="region of interest" description="Disordered" evidence="1">
    <location>
        <begin position="207"/>
        <end position="401"/>
    </location>
</feature>
<feature type="compositionally biased region" description="Low complexity" evidence="1">
    <location>
        <begin position="377"/>
        <end position="401"/>
    </location>
</feature>
<dbReference type="HOGENOM" id="CLU_686541_0_0_11"/>
<dbReference type="InParanoid" id="E3J324"/>
<sequence>MTRPGPRLAAGAARPWLASGETGQRSAAQDADGAAVRSAEDVDIADAETLTSFVLDRGRQPWLEPTADAAPGATPARQGPVANPARPAPARPGPVPAVSGPVQTRPGPVPAHSSAGPARSGPVPPRPDPAETGRRPGPAPSRGKPPPPGQQAGWPSRTRPGRHAEPPRARAHRLSYGEVALLAAVAGIVVCLAGMCAAAAWQRAASDRRLPAVTGSPASPAMTDPRASTAVSTAPSARLAPTPEPLRAAGSDGSVESRPRLAEGSIVLDADRAATRSGDPREPAAAPGAPGPTPTSAVATTQPATTAASLPATTTPRASATATAPPSSPRPPATGQPATGQPATAGASTRPTATAGATHPPATAGASARPSATGSRAATAPVTHSASAAASARSSAAGGAP</sequence>
<dbReference type="RefSeq" id="WP_013426092.1">
    <property type="nucleotide sequence ID" value="NC_014666.1"/>
</dbReference>
<reference evidence="3 4" key="1">
    <citation type="submission" date="2010-10" db="EMBL/GenBank/DDBJ databases">
        <title>Complete sequence of Frankia sp. EuI1c.</title>
        <authorList>
            <consortium name="US DOE Joint Genome Institute"/>
            <person name="Lucas S."/>
            <person name="Copeland A."/>
            <person name="Lapidus A."/>
            <person name="Cheng J.-F."/>
            <person name="Bruce D."/>
            <person name="Goodwin L."/>
            <person name="Pitluck S."/>
            <person name="Chertkov O."/>
            <person name="Detter J.C."/>
            <person name="Han C."/>
            <person name="Tapia R."/>
            <person name="Land M."/>
            <person name="Hauser L."/>
            <person name="Jeffries C."/>
            <person name="Kyrpides N."/>
            <person name="Ivanova N."/>
            <person name="Mikhailova N."/>
            <person name="Beauchemin N."/>
            <person name="Sen A."/>
            <person name="Sur S.A."/>
            <person name="Gtari M."/>
            <person name="Wall L."/>
            <person name="Tisa L."/>
            <person name="Woyke T."/>
        </authorList>
    </citation>
    <scope>NUCLEOTIDE SEQUENCE [LARGE SCALE GENOMIC DNA]</scope>
    <source>
        <strain evidence="4">DSM 45817 / CECT 9037 / EuI1c</strain>
    </source>
</reference>
<keyword evidence="4" id="KW-1185">Reference proteome</keyword>
<feature type="transmembrane region" description="Helical" evidence="2">
    <location>
        <begin position="179"/>
        <end position="201"/>
    </location>
</feature>
<feature type="compositionally biased region" description="Low complexity" evidence="1">
    <location>
        <begin position="1"/>
        <end position="18"/>
    </location>
</feature>
<feature type="region of interest" description="Disordered" evidence="1">
    <location>
        <begin position="1"/>
        <end position="40"/>
    </location>
</feature>
<evidence type="ECO:0000313" key="3">
    <source>
        <dbReference type="EMBL" id="ADP82974.1"/>
    </source>
</evidence>
<feature type="compositionally biased region" description="Basic and acidic residues" evidence="1">
    <location>
        <begin position="269"/>
        <end position="282"/>
    </location>
</feature>
<proteinExistence type="predicted"/>
<keyword evidence="2" id="KW-0472">Membrane</keyword>
<keyword evidence="2" id="KW-1133">Transmembrane helix</keyword>
<dbReference type="AlphaFoldDB" id="E3J324"/>
<feature type="compositionally biased region" description="Low complexity" evidence="1">
    <location>
        <begin position="283"/>
        <end position="325"/>
    </location>
</feature>
<name>E3J324_PSEI1</name>
<dbReference type="STRING" id="298654.FraEuI1c_4985"/>
<dbReference type="EMBL" id="CP002299">
    <property type="protein sequence ID" value="ADP82974.1"/>
    <property type="molecule type" value="Genomic_DNA"/>
</dbReference>
<feature type="compositionally biased region" description="Pro residues" evidence="1">
    <location>
        <begin position="86"/>
        <end position="95"/>
    </location>
</feature>
<keyword evidence="2" id="KW-0812">Transmembrane</keyword>
<evidence type="ECO:0000256" key="2">
    <source>
        <dbReference type="SAM" id="Phobius"/>
    </source>
</evidence>
<dbReference type="KEGG" id="fri:FraEuI1c_4985"/>
<feature type="compositionally biased region" description="Low complexity" evidence="1">
    <location>
        <begin position="65"/>
        <end position="85"/>
    </location>
</feature>
<gene>
    <name evidence="3" type="ordered locus">FraEuI1c_4985</name>
</gene>
<organism evidence="3 4">
    <name type="scientific">Pseudofrankia inefficax (strain DSM 45817 / CECT 9037 / DDB 130130 / EuI1c)</name>
    <name type="common">Frankia inefficax</name>
    <dbReference type="NCBI Taxonomy" id="298654"/>
    <lineage>
        <taxon>Bacteria</taxon>
        <taxon>Bacillati</taxon>
        <taxon>Actinomycetota</taxon>
        <taxon>Actinomycetes</taxon>
        <taxon>Frankiales</taxon>
        <taxon>Frankiaceae</taxon>
        <taxon>Pseudofrankia</taxon>
    </lineage>
</organism>
<accession>E3J324</accession>
<feature type="compositionally biased region" description="Low complexity" evidence="1">
    <location>
        <begin position="349"/>
        <end position="368"/>
    </location>
</feature>
<feature type="region of interest" description="Disordered" evidence="1">
    <location>
        <begin position="52"/>
        <end position="169"/>
    </location>
</feature>
<feature type="compositionally biased region" description="Pro residues" evidence="1">
    <location>
        <begin position="137"/>
        <end position="149"/>
    </location>
</feature>